<reference evidence="3" key="1">
    <citation type="journal article" date="2019" name="Int. J. Syst. Evol. Microbiol.">
        <title>The Global Catalogue of Microorganisms (GCM) 10K type strain sequencing project: providing services to taxonomists for standard genome sequencing and annotation.</title>
        <authorList>
            <consortium name="The Broad Institute Genomics Platform"/>
            <consortium name="The Broad Institute Genome Sequencing Center for Infectious Disease"/>
            <person name="Wu L."/>
            <person name="Ma J."/>
        </authorList>
    </citation>
    <scope>NUCLEOTIDE SEQUENCE [LARGE SCALE GENOMIC DNA]</scope>
    <source>
        <strain evidence="3">KCTC 52925</strain>
    </source>
</reference>
<dbReference type="EMBL" id="JBHUOJ010000007">
    <property type="protein sequence ID" value="MFD2832359.1"/>
    <property type="molecule type" value="Genomic_DNA"/>
</dbReference>
<keyword evidence="3" id="KW-1185">Reference proteome</keyword>
<dbReference type="InterPro" id="IPR006016">
    <property type="entry name" value="UspA"/>
</dbReference>
<dbReference type="RefSeq" id="WP_251740407.1">
    <property type="nucleotide sequence ID" value="NZ_JBHUOJ010000007.1"/>
</dbReference>
<evidence type="ECO:0000259" key="1">
    <source>
        <dbReference type="Pfam" id="PF00582"/>
    </source>
</evidence>
<dbReference type="Gene3D" id="3.40.50.620">
    <property type="entry name" value="HUPs"/>
    <property type="match status" value="1"/>
</dbReference>
<accession>A0ABW5X3U2</accession>
<gene>
    <name evidence="2" type="ORF">ACFSYS_03610</name>
</gene>
<name>A0ABW5X3U2_9FLAO</name>
<evidence type="ECO:0000313" key="2">
    <source>
        <dbReference type="EMBL" id="MFD2832359.1"/>
    </source>
</evidence>
<evidence type="ECO:0000313" key="3">
    <source>
        <dbReference type="Proteomes" id="UP001597438"/>
    </source>
</evidence>
<sequence>MKNILIPIDFKFNSYDAIDYAVNFFKREDCQFYFLNTYTFNVENLNPIPFIQAEDVYFERPRRDSECSLRRAVQKYSLNSKNKKHHFHAVSEFTNLIEGIKKTIQELKIDLVILPGKKQIPADYDGYSYSKNTRRIIENIRECPVMIIPATAHVQKHPKFVLASNFEEDLPVSELNHWYELVEIARGSVQIVALRGKEKMHQIQIENQAKVRSHIEKLSKSHVPIENIESVADLKNFARSNSDSIICLIDKKPDFWRKFGLTHSRITDLGPLQNIPLIALHQ</sequence>
<feature type="domain" description="UspA" evidence="1">
    <location>
        <begin position="1"/>
        <end position="148"/>
    </location>
</feature>
<protein>
    <submittedName>
        <fullName evidence="2">Universal stress protein</fullName>
    </submittedName>
</protein>
<comment type="caution">
    <text evidence="2">The sequence shown here is derived from an EMBL/GenBank/DDBJ whole genome shotgun (WGS) entry which is preliminary data.</text>
</comment>
<dbReference type="Pfam" id="PF00582">
    <property type="entry name" value="Usp"/>
    <property type="match status" value="1"/>
</dbReference>
<dbReference type="SUPFAM" id="SSF52402">
    <property type="entry name" value="Adenine nucleotide alpha hydrolases-like"/>
    <property type="match status" value="1"/>
</dbReference>
<dbReference type="InterPro" id="IPR014729">
    <property type="entry name" value="Rossmann-like_a/b/a_fold"/>
</dbReference>
<organism evidence="2 3">
    <name type="scientific">Christiangramia antarctica</name>
    <dbReference type="NCBI Taxonomy" id="2058158"/>
    <lineage>
        <taxon>Bacteria</taxon>
        <taxon>Pseudomonadati</taxon>
        <taxon>Bacteroidota</taxon>
        <taxon>Flavobacteriia</taxon>
        <taxon>Flavobacteriales</taxon>
        <taxon>Flavobacteriaceae</taxon>
        <taxon>Christiangramia</taxon>
    </lineage>
</organism>
<dbReference type="Proteomes" id="UP001597438">
    <property type="component" value="Unassembled WGS sequence"/>
</dbReference>
<proteinExistence type="predicted"/>